<name>A0AA88XXI0_PINIB</name>
<dbReference type="Gene3D" id="2.60.120.650">
    <property type="entry name" value="Cupin"/>
    <property type="match status" value="1"/>
</dbReference>
<dbReference type="InterPro" id="IPR041667">
    <property type="entry name" value="Cupin_8"/>
</dbReference>
<accession>A0AA88XXI0</accession>
<keyword evidence="2" id="KW-0472">Membrane</keyword>
<comment type="caution">
    <text evidence="4">The sequence shown here is derived from an EMBL/GenBank/DDBJ whole genome shotgun (WGS) entry which is preliminary data.</text>
</comment>
<dbReference type="Proteomes" id="UP001186944">
    <property type="component" value="Unassembled WGS sequence"/>
</dbReference>
<dbReference type="Pfam" id="PF13621">
    <property type="entry name" value="Cupin_8"/>
    <property type="match status" value="1"/>
</dbReference>
<feature type="region of interest" description="Disordered" evidence="1">
    <location>
        <begin position="1"/>
        <end position="30"/>
    </location>
</feature>
<evidence type="ECO:0000256" key="1">
    <source>
        <dbReference type="SAM" id="MobiDB-lite"/>
    </source>
</evidence>
<dbReference type="GO" id="GO:0016706">
    <property type="term" value="F:2-oxoglutarate-dependent dioxygenase activity"/>
    <property type="evidence" value="ECO:0007669"/>
    <property type="project" value="TreeGrafter"/>
</dbReference>
<reference evidence="4" key="1">
    <citation type="submission" date="2019-08" db="EMBL/GenBank/DDBJ databases">
        <title>The improved chromosome-level genome for the pearl oyster Pinctada fucata martensii using PacBio sequencing and Hi-C.</title>
        <authorList>
            <person name="Zheng Z."/>
        </authorList>
    </citation>
    <scope>NUCLEOTIDE SEQUENCE</scope>
    <source>
        <strain evidence="4">ZZ-2019</strain>
        <tissue evidence="4">Adductor muscle</tissue>
    </source>
</reference>
<dbReference type="EMBL" id="VSWD01000010">
    <property type="protein sequence ID" value="KAK3090225.1"/>
    <property type="molecule type" value="Genomic_DNA"/>
</dbReference>
<dbReference type="PANTHER" id="PTHR12480">
    <property type="entry name" value="ARGININE DEMETHYLASE AND LYSYL-HYDROXYLASE JMJD"/>
    <property type="match status" value="1"/>
</dbReference>
<dbReference type="SUPFAM" id="SSF51197">
    <property type="entry name" value="Clavaminate synthase-like"/>
    <property type="match status" value="1"/>
</dbReference>
<evidence type="ECO:0000313" key="5">
    <source>
        <dbReference type="Proteomes" id="UP001186944"/>
    </source>
</evidence>
<evidence type="ECO:0000259" key="3">
    <source>
        <dbReference type="Pfam" id="PF13621"/>
    </source>
</evidence>
<evidence type="ECO:0000256" key="2">
    <source>
        <dbReference type="SAM" id="Phobius"/>
    </source>
</evidence>
<dbReference type="InterPro" id="IPR050910">
    <property type="entry name" value="JMJD6_ArgDemeth/LysHydrox"/>
</dbReference>
<dbReference type="PANTHER" id="PTHR12480:SF19">
    <property type="entry name" value="CUPIN-LIKE DOMAIN-CONTAINING PROTEIN"/>
    <property type="match status" value="1"/>
</dbReference>
<protein>
    <recommendedName>
        <fullName evidence="3">Cupin-like domain-containing protein</fullName>
    </recommendedName>
</protein>
<keyword evidence="5" id="KW-1185">Reference proteome</keyword>
<proteinExistence type="predicted"/>
<keyword evidence="2" id="KW-0812">Transmembrane</keyword>
<feature type="domain" description="Cupin-like" evidence="3">
    <location>
        <begin position="157"/>
        <end position="314"/>
    </location>
</feature>
<evidence type="ECO:0000313" key="4">
    <source>
        <dbReference type="EMBL" id="KAK3090225.1"/>
    </source>
</evidence>
<dbReference type="AlphaFoldDB" id="A0AA88XXI0"/>
<sequence>MKRNKVETNGVTERHQSNGDCQKENGEKTNDTKGNCEKLYKKFYDLKQKAISDGLTKEEVCDVFRGKVIKEPGWVLHLTVPQLVALSLAVAVAVMAVAGGVIKYFELDEELTHLIRESRCIVDNSGFMIEIARPKTNCNMCKNLKSVPIETNITRDIFAEKYAYTAVPVLIKHATLDWTAMGNFSFHFFQDLYKNTKGALDKVEDECQFFPYKTEFDSLGEVFNMSDDRATFKEGEKPWYIGWSNCHNDVAKVLRQHYQRPFFIPSDSESSSIDWIFMGGTGLGAFVHLDYVQRPSWQAQISGEKTWTLIPTPECEHVCYSMNVTVSKGDIIVLDTNQWYHATFIHPGEISITIGSEYD</sequence>
<keyword evidence="2" id="KW-1133">Transmembrane helix</keyword>
<gene>
    <name evidence="4" type="ORF">FSP39_010199</name>
</gene>
<organism evidence="4 5">
    <name type="scientific">Pinctada imbricata</name>
    <name type="common">Atlantic pearl-oyster</name>
    <name type="synonym">Pinctada martensii</name>
    <dbReference type="NCBI Taxonomy" id="66713"/>
    <lineage>
        <taxon>Eukaryota</taxon>
        <taxon>Metazoa</taxon>
        <taxon>Spiralia</taxon>
        <taxon>Lophotrochozoa</taxon>
        <taxon>Mollusca</taxon>
        <taxon>Bivalvia</taxon>
        <taxon>Autobranchia</taxon>
        <taxon>Pteriomorphia</taxon>
        <taxon>Pterioida</taxon>
        <taxon>Pterioidea</taxon>
        <taxon>Pteriidae</taxon>
        <taxon>Pinctada</taxon>
    </lineage>
</organism>
<feature type="transmembrane region" description="Helical" evidence="2">
    <location>
        <begin position="83"/>
        <end position="105"/>
    </location>
</feature>